<dbReference type="SUPFAM" id="SSF50249">
    <property type="entry name" value="Nucleic acid-binding proteins"/>
    <property type="match status" value="2"/>
</dbReference>
<sequence>MEDNSSNVRGLAVGVDARAEGGTEDTGDLVEISGAIKWFDVAKGFGFIVPDEPGIGDVLLHVSCLRRDGYQTALSGARVVCLSRRGEKGMQAFRILAMDNSTAVHPAEDQAPRTHVVVVPESGLERALVKWFNRTKGFGFLTRGEGTEDIFVHMETLRRFGVTELRPGQVVLVRYGRGEKGLMAAEVHPDIGTLSVSH</sequence>
<dbReference type="Gene3D" id="2.40.50.140">
    <property type="entry name" value="Nucleic acid-binding proteins"/>
    <property type="match status" value="2"/>
</dbReference>
<dbReference type="InterPro" id="IPR050181">
    <property type="entry name" value="Cold_shock_domain"/>
</dbReference>
<gene>
    <name evidence="2" type="ORF">ACFSMZ_04350</name>
</gene>
<dbReference type="InterPro" id="IPR002059">
    <property type="entry name" value="CSP_DNA-bd"/>
</dbReference>
<dbReference type="InterPro" id="IPR011129">
    <property type="entry name" value="CSD"/>
</dbReference>
<accession>A0ABW5DD51</accession>
<keyword evidence="3" id="KW-1185">Reference proteome</keyword>
<dbReference type="RefSeq" id="WP_345100493.1">
    <property type="nucleotide sequence ID" value="NZ_BAABGS010000074.1"/>
</dbReference>
<comment type="caution">
    <text evidence="2">The sequence shown here is derived from an EMBL/GenBank/DDBJ whole genome shotgun (WGS) entry which is preliminary data.</text>
</comment>
<protein>
    <submittedName>
        <fullName evidence="2">Cold-shock protein</fullName>
    </submittedName>
</protein>
<evidence type="ECO:0000313" key="2">
    <source>
        <dbReference type="EMBL" id="MFD2258992.1"/>
    </source>
</evidence>
<dbReference type="EMBL" id="JBHUIR010000017">
    <property type="protein sequence ID" value="MFD2258992.1"/>
    <property type="molecule type" value="Genomic_DNA"/>
</dbReference>
<dbReference type="SMART" id="SM00357">
    <property type="entry name" value="CSP"/>
    <property type="match status" value="2"/>
</dbReference>
<organism evidence="2 3">
    <name type="scientific">Chelativorans composti</name>
    <dbReference type="NCBI Taxonomy" id="768533"/>
    <lineage>
        <taxon>Bacteria</taxon>
        <taxon>Pseudomonadati</taxon>
        <taxon>Pseudomonadota</taxon>
        <taxon>Alphaproteobacteria</taxon>
        <taxon>Hyphomicrobiales</taxon>
        <taxon>Phyllobacteriaceae</taxon>
        <taxon>Chelativorans</taxon>
    </lineage>
</organism>
<dbReference type="PROSITE" id="PS51857">
    <property type="entry name" value="CSD_2"/>
    <property type="match status" value="2"/>
</dbReference>
<dbReference type="PANTHER" id="PTHR11544">
    <property type="entry name" value="COLD SHOCK DOMAIN CONTAINING PROTEINS"/>
    <property type="match status" value="1"/>
</dbReference>
<dbReference type="CDD" id="cd04458">
    <property type="entry name" value="CSP_CDS"/>
    <property type="match status" value="2"/>
</dbReference>
<feature type="domain" description="CSD" evidence="1">
    <location>
        <begin position="124"/>
        <end position="189"/>
    </location>
</feature>
<evidence type="ECO:0000259" key="1">
    <source>
        <dbReference type="PROSITE" id="PS51857"/>
    </source>
</evidence>
<dbReference type="PRINTS" id="PR00050">
    <property type="entry name" value="COLDSHOCK"/>
</dbReference>
<proteinExistence type="predicted"/>
<reference evidence="3" key="1">
    <citation type="journal article" date="2019" name="Int. J. Syst. Evol. Microbiol.">
        <title>The Global Catalogue of Microorganisms (GCM) 10K type strain sequencing project: providing services to taxonomists for standard genome sequencing and annotation.</title>
        <authorList>
            <consortium name="The Broad Institute Genomics Platform"/>
            <consortium name="The Broad Institute Genome Sequencing Center for Infectious Disease"/>
            <person name="Wu L."/>
            <person name="Ma J."/>
        </authorList>
    </citation>
    <scope>NUCLEOTIDE SEQUENCE [LARGE SCALE GENOMIC DNA]</scope>
    <source>
        <strain evidence="3">KCTC 23707</strain>
    </source>
</reference>
<dbReference type="InterPro" id="IPR012340">
    <property type="entry name" value="NA-bd_OB-fold"/>
</dbReference>
<dbReference type="Proteomes" id="UP001597373">
    <property type="component" value="Unassembled WGS sequence"/>
</dbReference>
<name>A0ABW5DD51_9HYPH</name>
<dbReference type="Pfam" id="PF00313">
    <property type="entry name" value="CSD"/>
    <property type="match status" value="2"/>
</dbReference>
<feature type="domain" description="CSD" evidence="1">
    <location>
        <begin position="31"/>
        <end position="97"/>
    </location>
</feature>
<evidence type="ECO:0000313" key="3">
    <source>
        <dbReference type="Proteomes" id="UP001597373"/>
    </source>
</evidence>